<evidence type="ECO:0000313" key="4">
    <source>
        <dbReference type="Proteomes" id="UP001212326"/>
    </source>
</evidence>
<protein>
    <recommendedName>
        <fullName evidence="5">DUF2510 domain-containing protein</fullName>
    </recommendedName>
</protein>
<evidence type="ECO:0008006" key="5">
    <source>
        <dbReference type="Google" id="ProtNLM"/>
    </source>
</evidence>
<feature type="transmembrane region" description="Helical" evidence="2">
    <location>
        <begin position="62"/>
        <end position="86"/>
    </location>
</feature>
<reference evidence="3 4" key="1">
    <citation type="submission" date="2022-12" db="EMBL/GenBank/DDBJ databases">
        <authorList>
            <person name="Mo P."/>
        </authorList>
    </citation>
    <scope>NUCLEOTIDE SEQUENCE [LARGE SCALE GENOMIC DNA]</scope>
    <source>
        <strain evidence="3 4">HUAS 2-6</strain>
    </source>
</reference>
<gene>
    <name evidence="3" type="ORF">O1G22_22680</name>
</gene>
<accession>A0ABY7P681</accession>
<organism evidence="3 4">
    <name type="scientific">Streptomyces camelliae</name>
    <dbReference type="NCBI Taxonomy" id="3004093"/>
    <lineage>
        <taxon>Bacteria</taxon>
        <taxon>Bacillati</taxon>
        <taxon>Actinomycetota</taxon>
        <taxon>Actinomycetes</taxon>
        <taxon>Kitasatosporales</taxon>
        <taxon>Streptomycetaceae</taxon>
        <taxon>Streptomyces</taxon>
    </lineage>
</organism>
<keyword evidence="2" id="KW-1133">Transmembrane helix</keyword>
<evidence type="ECO:0000256" key="2">
    <source>
        <dbReference type="SAM" id="Phobius"/>
    </source>
</evidence>
<dbReference type="RefSeq" id="WP_270083001.1">
    <property type="nucleotide sequence ID" value="NZ_CP115300.1"/>
</dbReference>
<dbReference type="EMBL" id="CP115300">
    <property type="protein sequence ID" value="WBO65429.1"/>
    <property type="molecule type" value="Genomic_DNA"/>
</dbReference>
<evidence type="ECO:0000313" key="3">
    <source>
        <dbReference type="EMBL" id="WBO65429.1"/>
    </source>
</evidence>
<sequence length="88" mass="9934">MSGLPYEECKRWRDEGWTLRTAEHDTPPAYALPPFHPDHQPRPRARHRNENRHRRTRSVDGALVSGALTILCVVTLVVTVVVAATLPS</sequence>
<dbReference type="Proteomes" id="UP001212326">
    <property type="component" value="Chromosome"/>
</dbReference>
<name>A0ABY7P681_9ACTN</name>
<feature type="compositionally biased region" description="Basic residues" evidence="1">
    <location>
        <begin position="42"/>
        <end position="56"/>
    </location>
</feature>
<keyword evidence="4" id="KW-1185">Reference proteome</keyword>
<proteinExistence type="predicted"/>
<keyword evidence="2" id="KW-0812">Transmembrane</keyword>
<feature type="region of interest" description="Disordered" evidence="1">
    <location>
        <begin position="26"/>
        <end position="57"/>
    </location>
</feature>
<evidence type="ECO:0000256" key="1">
    <source>
        <dbReference type="SAM" id="MobiDB-lite"/>
    </source>
</evidence>
<keyword evidence="2" id="KW-0472">Membrane</keyword>